<reference evidence="4 5" key="1">
    <citation type="submission" date="2021-03" db="EMBL/GenBank/DDBJ databases">
        <title>Genomic Encyclopedia of Type Strains, Phase IV (KMG-IV): sequencing the most valuable type-strain genomes for metagenomic binning, comparative biology and taxonomic classification.</title>
        <authorList>
            <person name="Goeker M."/>
        </authorList>
    </citation>
    <scope>NUCLEOTIDE SEQUENCE [LARGE SCALE GENOMIC DNA]</scope>
    <source>
        <strain evidence="4 5">DSM 26048</strain>
    </source>
</reference>
<evidence type="ECO:0000256" key="2">
    <source>
        <dbReference type="SAM" id="SignalP"/>
    </source>
</evidence>
<dbReference type="SUPFAM" id="SSF56601">
    <property type="entry name" value="beta-lactamase/transpeptidase-like"/>
    <property type="match status" value="1"/>
</dbReference>
<dbReference type="Proteomes" id="UP001519287">
    <property type="component" value="Unassembled WGS sequence"/>
</dbReference>
<feature type="signal peptide" evidence="2">
    <location>
        <begin position="1"/>
        <end position="28"/>
    </location>
</feature>
<keyword evidence="1" id="KW-0472">Membrane</keyword>
<comment type="caution">
    <text evidence="4">The sequence shown here is derived from an EMBL/GenBank/DDBJ whole genome shotgun (WGS) entry which is preliminary data.</text>
</comment>
<protein>
    <submittedName>
        <fullName evidence="4">CubicO group peptidase (Beta-lactamase class C family)</fullName>
    </submittedName>
</protein>
<keyword evidence="5" id="KW-1185">Reference proteome</keyword>
<dbReference type="InterPro" id="IPR012338">
    <property type="entry name" value="Beta-lactam/transpept-like"/>
</dbReference>
<keyword evidence="1" id="KW-1133">Transmembrane helix</keyword>
<organism evidence="4 5">
    <name type="scientific">Paenibacillus eucommiae</name>
    <dbReference type="NCBI Taxonomy" id="1355755"/>
    <lineage>
        <taxon>Bacteria</taxon>
        <taxon>Bacillati</taxon>
        <taxon>Bacillota</taxon>
        <taxon>Bacilli</taxon>
        <taxon>Bacillales</taxon>
        <taxon>Paenibacillaceae</taxon>
        <taxon>Paenibacillus</taxon>
    </lineage>
</organism>
<dbReference type="InterPro" id="IPR050491">
    <property type="entry name" value="AmpC-like"/>
</dbReference>
<proteinExistence type="predicted"/>
<dbReference type="PANTHER" id="PTHR46825:SF9">
    <property type="entry name" value="BETA-LACTAMASE-RELATED DOMAIN-CONTAINING PROTEIN"/>
    <property type="match status" value="1"/>
</dbReference>
<feature type="transmembrane region" description="Helical" evidence="1">
    <location>
        <begin position="414"/>
        <end position="435"/>
    </location>
</feature>
<keyword evidence="1" id="KW-0812">Transmembrane</keyword>
<gene>
    <name evidence="4" type="ORF">J2Z66_002832</name>
</gene>
<evidence type="ECO:0000313" key="5">
    <source>
        <dbReference type="Proteomes" id="UP001519287"/>
    </source>
</evidence>
<dbReference type="Gene3D" id="3.40.710.10">
    <property type="entry name" value="DD-peptidase/beta-lactamase superfamily"/>
    <property type="match status" value="1"/>
</dbReference>
<dbReference type="EMBL" id="JAGGLB010000008">
    <property type="protein sequence ID" value="MBP1991225.1"/>
    <property type="molecule type" value="Genomic_DNA"/>
</dbReference>
<dbReference type="RefSeq" id="WP_209971991.1">
    <property type="nucleotide sequence ID" value="NZ_JAGGLB010000008.1"/>
</dbReference>
<feature type="transmembrane region" description="Helical" evidence="1">
    <location>
        <begin position="447"/>
        <end position="473"/>
    </location>
</feature>
<dbReference type="Pfam" id="PF00144">
    <property type="entry name" value="Beta-lactamase"/>
    <property type="match status" value="1"/>
</dbReference>
<keyword evidence="2" id="KW-0732">Signal</keyword>
<evidence type="ECO:0000313" key="4">
    <source>
        <dbReference type="EMBL" id="MBP1991225.1"/>
    </source>
</evidence>
<feature type="chain" id="PRO_5046110715" evidence="2">
    <location>
        <begin position="29"/>
        <end position="492"/>
    </location>
</feature>
<name>A0ABS4IVX7_9BACL</name>
<accession>A0ABS4IVX7</accession>
<dbReference type="InterPro" id="IPR001466">
    <property type="entry name" value="Beta-lactam-related"/>
</dbReference>
<feature type="domain" description="Beta-lactamase-related" evidence="3">
    <location>
        <begin position="41"/>
        <end position="348"/>
    </location>
</feature>
<evidence type="ECO:0000259" key="3">
    <source>
        <dbReference type="Pfam" id="PF00144"/>
    </source>
</evidence>
<dbReference type="PANTHER" id="PTHR46825">
    <property type="entry name" value="D-ALANYL-D-ALANINE-CARBOXYPEPTIDASE/ENDOPEPTIDASE AMPH"/>
    <property type="match status" value="1"/>
</dbReference>
<sequence length="492" mass="54875">MTVVYKSILACLICMLLAVFISVFPAAAVETRGKTEIVAEIDNYVKKTMKVNHISGASLSIAYGEDVFYTQGYGEYSDGRKITTKTTFPIASLSKSITALAVLQLADKGLIDLDAPYVSYFSNISPTDERVNRITIRNLLNQTSGLNDKVNPDMTKSAQFQALQEINASMNTVKLAADPGTKYYYHNPNYQFLALLVERISGQRFSEYLYDHIFAPVGMKDTFNVSTTQQIIENPAIPQGHYLLLGKSIRKAEPLWFIDGPAGIISTAEDMAKWMLAQYNGSLLAPELMEQYHTAGQSGPYGMGWLAEEDGHEGRTISHSGIFWTYKAEETIFLDQQLGITMMFNSGLNTFVDYSAFVDGIAGIIKGEKAETSIFNSRNIEAFIIVLVIATILWGVYTHFRINRSKKGITTGKLILSSVGTLFPILILLFLSPLTTFIGGGRVLPWFGLWTTMSSLIIWLAVISLVNITNWVCRFRLYYHAKKRSNFETDAR</sequence>
<feature type="transmembrane region" description="Helical" evidence="1">
    <location>
        <begin position="382"/>
        <end position="402"/>
    </location>
</feature>
<evidence type="ECO:0000256" key="1">
    <source>
        <dbReference type="SAM" id="Phobius"/>
    </source>
</evidence>